<dbReference type="Proteomes" id="UP000280834">
    <property type="component" value="Unassembled WGS sequence"/>
</dbReference>
<keyword evidence="3" id="KW-1185">Reference proteome</keyword>
<evidence type="ECO:0000256" key="1">
    <source>
        <dbReference type="SAM" id="Phobius"/>
    </source>
</evidence>
<dbReference type="AlphaFoldDB" id="A0A3P7W2H5"/>
<name>A0A3P7W2H5_9BILA</name>
<keyword evidence="1" id="KW-1133">Transmembrane helix</keyword>
<organism evidence="2 3">
    <name type="scientific">Brugia timori</name>
    <dbReference type="NCBI Taxonomy" id="42155"/>
    <lineage>
        <taxon>Eukaryota</taxon>
        <taxon>Metazoa</taxon>
        <taxon>Ecdysozoa</taxon>
        <taxon>Nematoda</taxon>
        <taxon>Chromadorea</taxon>
        <taxon>Rhabditida</taxon>
        <taxon>Spirurina</taxon>
        <taxon>Spiruromorpha</taxon>
        <taxon>Filarioidea</taxon>
        <taxon>Onchocercidae</taxon>
        <taxon>Brugia</taxon>
    </lineage>
</organism>
<dbReference type="EMBL" id="UZAG01001499">
    <property type="protein sequence ID" value="VDO11452.1"/>
    <property type="molecule type" value="Genomic_DNA"/>
</dbReference>
<evidence type="ECO:0000313" key="3">
    <source>
        <dbReference type="Proteomes" id="UP000280834"/>
    </source>
</evidence>
<proteinExistence type="predicted"/>
<feature type="transmembrane region" description="Helical" evidence="1">
    <location>
        <begin position="15"/>
        <end position="35"/>
    </location>
</feature>
<protein>
    <submittedName>
        <fullName evidence="2">Uncharacterized protein</fullName>
    </submittedName>
</protein>
<accession>A0A3P7W2H5</accession>
<keyword evidence="1" id="KW-0812">Transmembrane</keyword>
<feature type="non-terminal residue" evidence="2">
    <location>
        <position position="43"/>
    </location>
</feature>
<sequence>MNICFWQWCHCKPSFIFLFFGFQLLLVHFFGLMHFTKKFDNSF</sequence>
<evidence type="ECO:0000313" key="2">
    <source>
        <dbReference type="EMBL" id="VDO11452.1"/>
    </source>
</evidence>
<gene>
    <name evidence="2" type="ORF">BTMF_LOCUS1955</name>
</gene>
<keyword evidence="1" id="KW-0472">Membrane</keyword>
<reference evidence="2 3" key="1">
    <citation type="submission" date="2018-11" db="EMBL/GenBank/DDBJ databases">
        <authorList>
            <consortium name="Pathogen Informatics"/>
        </authorList>
    </citation>
    <scope>NUCLEOTIDE SEQUENCE [LARGE SCALE GENOMIC DNA]</scope>
</reference>